<reference evidence="1 2" key="1">
    <citation type="submission" date="2012-05" db="EMBL/GenBank/DDBJ databases">
        <title>Recombination and specialization in a pathogen metapopulation.</title>
        <authorList>
            <person name="Gardiner A."/>
            <person name="Kemen E."/>
            <person name="Schultz-Larsen T."/>
            <person name="MacLean D."/>
            <person name="Van Oosterhout C."/>
            <person name="Jones J.D.G."/>
        </authorList>
    </citation>
    <scope>NUCLEOTIDE SEQUENCE [LARGE SCALE GENOMIC DNA]</scope>
    <source>
        <strain evidence="1 2">Ac Nc2</strain>
    </source>
</reference>
<dbReference type="OrthoDB" id="242910at2759"/>
<accession>A0A024FUG7</accession>
<evidence type="ECO:0000313" key="2">
    <source>
        <dbReference type="Proteomes" id="UP000053237"/>
    </source>
</evidence>
<sequence length="126" mass="14759">MHWRKRIRLELKIKSNKEEFMCGLHFLQQYCRIPSTHTQNKMELAHLEQVARIQAPTPSQLFAHGTQIILSVLRGAPQNFSMHQNPSKLNAPLYAIQVHDMRFALMLTQPLKIWSFSRSNGAYCKW</sequence>
<gene>
    <name evidence="1" type="ORF">BN9_116720</name>
</gene>
<protein>
    <submittedName>
        <fullName evidence="1">Uncharacterized protein</fullName>
    </submittedName>
</protein>
<dbReference type="Proteomes" id="UP000053237">
    <property type="component" value="Unassembled WGS sequence"/>
</dbReference>
<proteinExistence type="predicted"/>
<dbReference type="EMBL" id="CAIX01000401">
    <property type="protein sequence ID" value="CCI10775.1"/>
    <property type="molecule type" value="Genomic_DNA"/>
</dbReference>
<dbReference type="InParanoid" id="A0A024FUG7"/>
<dbReference type="AlphaFoldDB" id="A0A024FUG7"/>
<keyword evidence="2" id="KW-1185">Reference proteome</keyword>
<name>A0A024FUG7_9STRA</name>
<comment type="caution">
    <text evidence="1">The sequence shown here is derived from an EMBL/GenBank/DDBJ whole genome shotgun (WGS) entry which is preliminary data.</text>
</comment>
<organism evidence="1 2">
    <name type="scientific">Albugo candida</name>
    <dbReference type="NCBI Taxonomy" id="65357"/>
    <lineage>
        <taxon>Eukaryota</taxon>
        <taxon>Sar</taxon>
        <taxon>Stramenopiles</taxon>
        <taxon>Oomycota</taxon>
        <taxon>Peronosporomycetes</taxon>
        <taxon>Albuginales</taxon>
        <taxon>Albuginaceae</taxon>
        <taxon>Albugo</taxon>
    </lineage>
</organism>
<evidence type="ECO:0000313" key="1">
    <source>
        <dbReference type="EMBL" id="CCI10775.1"/>
    </source>
</evidence>